<dbReference type="SUPFAM" id="SSF81342">
    <property type="entry name" value="Transmembrane di-heme cytochromes"/>
    <property type="match status" value="1"/>
</dbReference>
<dbReference type="RefSeq" id="WP_388239480.1">
    <property type="nucleotide sequence ID" value="NZ_JBHVZQ010000038.1"/>
</dbReference>
<evidence type="ECO:0000313" key="9">
    <source>
        <dbReference type="Proteomes" id="UP001601627"/>
    </source>
</evidence>
<keyword evidence="9" id="KW-1185">Reference proteome</keyword>
<comment type="subcellular location">
    <subcellularLocation>
        <location evidence="1">Cell membrane</location>
        <topology evidence="1">Multi-pass membrane protein</topology>
    </subcellularLocation>
</comment>
<keyword evidence="4 6" id="KW-1133">Transmembrane helix</keyword>
<evidence type="ECO:0000256" key="4">
    <source>
        <dbReference type="ARBA" id="ARBA00022989"/>
    </source>
</evidence>
<keyword evidence="2" id="KW-1003">Cell membrane</keyword>
<name>A0ABW6QEA8_9ACTN</name>
<dbReference type="PANTHER" id="PTHR30074">
    <property type="entry name" value="FORMATE DEHYDROGENASE, NITRATE-INDUCIBLE, CYTOCHROME B556 FDN SUBUNIT"/>
    <property type="match status" value="1"/>
</dbReference>
<feature type="transmembrane region" description="Helical" evidence="6">
    <location>
        <begin position="168"/>
        <end position="186"/>
    </location>
</feature>
<feature type="transmembrane region" description="Helical" evidence="6">
    <location>
        <begin position="130"/>
        <end position="148"/>
    </location>
</feature>
<dbReference type="Proteomes" id="UP001601627">
    <property type="component" value="Unassembled WGS sequence"/>
</dbReference>
<evidence type="ECO:0000256" key="5">
    <source>
        <dbReference type="ARBA" id="ARBA00023136"/>
    </source>
</evidence>
<dbReference type="Gene3D" id="1.20.950.20">
    <property type="entry name" value="Transmembrane di-heme cytochromes, Chain C"/>
    <property type="match status" value="1"/>
</dbReference>
<comment type="caution">
    <text evidence="8">The sequence shown here is derived from an EMBL/GenBank/DDBJ whole genome shotgun (WGS) entry which is preliminary data.</text>
</comment>
<accession>A0ABW6QEA8</accession>
<reference evidence="8 9" key="1">
    <citation type="submission" date="2024-09" db="EMBL/GenBank/DDBJ databases">
        <title>The Natural Products Discovery Center: Release of the First 8490 Sequenced Strains for Exploring Actinobacteria Biosynthetic Diversity.</title>
        <authorList>
            <person name="Kalkreuter E."/>
            <person name="Kautsar S.A."/>
            <person name="Yang D."/>
            <person name="Bader C.D."/>
            <person name="Teijaro C.N."/>
            <person name="Fluegel L."/>
            <person name="Davis C.M."/>
            <person name="Simpson J.R."/>
            <person name="Lauterbach L."/>
            <person name="Steele A.D."/>
            <person name="Gui C."/>
            <person name="Meng S."/>
            <person name="Li G."/>
            <person name="Viehrig K."/>
            <person name="Ye F."/>
            <person name="Su P."/>
            <person name="Kiefer A.F."/>
            <person name="Nichols A."/>
            <person name="Cepeda A.J."/>
            <person name="Yan W."/>
            <person name="Fan B."/>
            <person name="Jiang Y."/>
            <person name="Adhikari A."/>
            <person name="Zheng C.-J."/>
            <person name="Schuster L."/>
            <person name="Cowan T.M."/>
            <person name="Smanski M.J."/>
            <person name="Chevrette M.G."/>
            <person name="De Carvalho L.P.S."/>
            <person name="Shen B."/>
        </authorList>
    </citation>
    <scope>NUCLEOTIDE SEQUENCE [LARGE SCALE GENOMIC DNA]</scope>
    <source>
        <strain evidence="8 9">NPDC058328</strain>
    </source>
</reference>
<organism evidence="8 9">
    <name type="scientific">Streptomyces marokkonensis</name>
    <dbReference type="NCBI Taxonomy" id="324855"/>
    <lineage>
        <taxon>Bacteria</taxon>
        <taxon>Bacillati</taxon>
        <taxon>Actinomycetota</taxon>
        <taxon>Actinomycetes</taxon>
        <taxon>Kitasatosporales</taxon>
        <taxon>Streptomycetaceae</taxon>
        <taxon>Streptomyces</taxon>
    </lineage>
</organism>
<keyword evidence="5 6" id="KW-0472">Membrane</keyword>
<gene>
    <name evidence="8" type="ORF">ACFVZC_29830</name>
</gene>
<dbReference type="InterPro" id="IPR016174">
    <property type="entry name" value="Di-haem_cyt_TM"/>
</dbReference>
<evidence type="ECO:0000256" key="3">
    <source>
        <dbReference type="ARBA" id="ARBA00022692"/>
    </source>
</evidence>
<dbReference type="EMBL" id="JBHVZQ010000038">
    <property type="protein sequence ID" value="MFF1277563.1"/>
    <property type="molecule type" value="Genomic_DNA"/>
</dbReference>
<dbReference type="PANTHER" id="PTHR30074:SF6">
    <property type="entry name" value="FORMATE DEHYDROGENASE GAMMA SUBUNIT"/>
    <property type="match status" value="1"/>
</dbReference>
<sequence length="237" mass="26065">MPPRSDRAAARENPSGTGHRLLRFTAAVRWVHHTTAALAGVCVITAACLYVGPLAELVGRRRLVTIVHEWSGVAMFLPVLLGLASRALRSDLTRLNRFEDHDRRWLWAAVRRRRRADIPSGKFNGGQKAYAAWTAGAGLVMLGTGLMLWFPQLFALSLRTGATFVHDWLALAVAVVVAAHIGKAVGDPEARRGMWSGTVSRAWADREHRLWRTELEDHSAHSGSDLSSGVPEESVRP</sequence>
<evidence type="ECO:0000256" key="2">
    <source>
        <dbReference type="ARBA" id="ARBA00022475"/>
    </source>
</evidence>
<evidence type="ECO:0000259" key="7">
    <source>
        <dbReference type="Pfam" id="PF01292"/>
    </source>
</evidence>
<evidence type="ECO:0000256" key="1">
    <source>
        <dbReference type="ARBA" id="ARBA00004651"/>
    </source>
</evidence>
<evidence type="ECO:0000256" key="6">
    <source>
        <dbReference type="SAM" id="Phobius"/>
    </source>
</evidence>
<evidence type="ECO:0000313" key="8">
    <source>
        <dbReference type="EMBL" id="MFF1277563.1"/>
    </source>
</evidence>
<proteinExistence type="predicted"/>
<protein>
    <submittedName>
        <fullName evidence="8">Cytochrome b/b6 domain-containing protein</fullName>
    </submittedName>
</protein>
<feature type="transmembrane region" description="Helical" evidence="6">
    <location>
        <begin position="72"/>
        <end position="88"/>
    </location>
</feature>
<feature type="transmembrane region" description="Helical" evidence="6">
    <location>
        <begin position="30"/>
        <end position="52"/>
    </location>
</feature>
<dbReference type="InterPro" id="IPR011577">
    <property type="entry name" value="Cyt_b561_bac/Ni-Hgenase"/>
</dbReference>
<keyword evidence="3 6" id="KW-0812">Transmembrane</keyword>
<feature type="domain" description="Cytochrome b561 bacterial/Ni-hydrogenase" evidence="7">
    <location>
        <begin position="23"/>
        <end position="185"/>
    </location>
</feature>
<dbReference type="Pfam" id="PF01292">
    <property type="entry name" value="Ni_hydr_CYTB"/>
    <property type="match status" value="1"/>
</dbReference>
<dbReference type="InterPro" id="IPR051817">
    <property type="entry name" value="FDH_cytochrome_b556_subunit"/>
</dbReference>